<protein>
    <submittedName>
        <fullName evidence="1">ABC transporter substrate-binding protein</fullName>
    </submittedName>
</protein>
<dbReference type="EMBL" id="JACGZW010000001">
    <property type="protein sequence ID" value="MBB1151706.1"/>
    <property type="molecule type" value="Genomic_DNA"/>
</dbReference>
<comment type="caution">
    <text evidence="1">The sequence shown here is derived from an EMBL/GenBank/DDBJ whole genome shotgun (WGS) entry which is preliminary data.</text>
</comment>
<reference evidence="1 2" key="1">
    <citation type="submission" date="2020-08" db="EMBL/GenBank/DDBJ databases">
        <title>Amycolatopsis sp. nov. DR6-1 isolated from Dendrobium heterocarpum.</title>
        <authorList>
            <person name="Tedsree N."/>
            <person name="Kuncharoen N."/>
            <person name="Likhitwitayawuid K."/>
            <person name="Tanasupawat S."/>
        </authorList>
    </citation>
    <scope>NUCLEOTIDE SEQUENCE [LARGE SCALE GENOMIC DNA]</scope>
    <source>
        <strain evidence="1 2">DR6-1</strain>
    </source>
</reference>
<name>A0A7W3Z7W5_9PSEU</name>
<gene>
    <name evidence="1" type="ORF">H4281_01035</name>
</gene>
<evidence type="ECO:0000313" key="1">
    <source>
        <dbReference type="EMBL" id="MBB1151706.1"/>
    </source>
</evidence>
<evidence type="ECO:0000313" key="2">
    <source>
        <dbReference type="Proteomes" id="UP000526734"/>
    </source>
</evidence>
<dbReference type="InterPro" id="IPR028082">
    <property type="entry name" value="Peripla_BP_I"/>
</dbReference>
<dbReference type="Proteomes" id="UP000526734">
    <property type="component" value="Unassembled WGS sequence"/>
</dbReference>
<proteinExistence type="predicted"/>
<dbReference type="AlphaFoldDB" id="A0A7W3Z7W5"/>
<accession>A0A7W3Z7W5</accession>
<keyword evidence="2" id="KW-1185">Reference proteome</keyword>
<organism evidence="1 2">
    <name type="scientific">Amycolatopsis dendrobii</name>
    <dbReference type="NCBI Taxonomy" id="2760662"/>
    <lineage>
        <taxon>Bacteria</taxon>
        <taxon>Bacillati</taxon>
        <taxon>Actinomycetota</taxon>
        <taxon>Actinomycetes</taxon>
        <taxon>Pseudonocardiales</taxon>
        <taxon>Pseudonocardiaceae</taxon>
        <taxon>Amycolatopsis</taxon>
    </lineage>
</organism>
<dbReference type="Gene3D" id="3.40.50.2300">
    <property type="match status" value="2"/>
</dbReference>
<sequence>MDRIRKLLRWFTHRFPRLANWVLRRPVLATGFATLTVVVLVAAALLVPPLLARCGDGMAPDANDACVGIDLDSSQFRQNEPEHMRELEATVRANNAAVGDNYVSVVMFQDMTPNEGVDTRLYPDLYPDIEGAIAGVWRANHTAAFQGSVPKVKLFLANMGSQYASWSEAVDEISEHAAGNHVVSVIGLGQSMDNTRAAAAKLTAQAHLPVIGATVTGDTMNLTPEGKLNTGFFRTSPTNTHSVAAAARYIAGIEPDPSRVAIVQDNIPGDDYTQTLGSRAVKEMPAAHRFPFTSPGALPRDVSRTDPLLTQFAYLNQNLCSVAPTVVYFTGRGTDLGPFVQSWTQGNTPCANGKLTVVTGDDGGSAINEASLRDAVRGGHVRVLFTSLASPDEWGPCNGTAEQAAYNTFQAVFTGRPGVCNGQSVRADDGAASLTFPVADLSSGEGILAHDAMMVAVMAARRAANGNADPVVRTPLSQIGLIEEMRCQNAVQGASGTIQFSPDQAQYGNPVEKPFPIVEIRADGSTATVWNKAVTSATPRTSC</sequence>
<dbReference type="SUPFAM" id="SSF53822">
    <property type="entry name" value="Periplasmic binding protein-like I"/>
    <property type="match status" value="1"/>
</dbReference>
<dbReference type="RefSeq" id="WP_182888948.1">
    <property type="nucleotide sequence ID" value="NZ_JACGZW010000001.1"/>
</dbReference>